<feature type="chain" id="PRO_5006059341" evidence="1">
    <location>
        <begin position="17"/>
        <end position="365"/>
    </location>
</feature>
<dbReference type="InterPro" id="IPR010895">
    <property type="entry name" value="CHRD"/>
</dbReference>
<feature type="domain" description="CHRD" evidence="2">
    <location>
        <begin position="213"/>
        <end position="364"/>
    </location>
</feature>
<dbReference type="Proteomes" id="UP000054845">
    <property type="component" value="Unassembled WGS sequence"/>
</dbReference>
<feature type="signal peptide" evidence="1">
    <location>
        <begin position="1"/>
        <end position="16"/>
    </location>
</feature>
<evidence type="ECO:0000313" key="4">
    <source>
        <dbReference type="Proteomes" id="UP000054845"/>
    </source>
</evidence>
<evidence type="ECO:0000256" key="1">
    <source>
        <dbReference type="SAM" id="SignalP"/>
    </source>
</evidence>
<keyword evidence="4" id="KW-1185">Reference proteome</keyword>
<evidence type="ECO:0000313" key="3">
    <source>
        <dbReference type="EMBL" id="CEH12409.1"/>
    </source>
</evidence>
<dbReference type="AlphaFoldDB" id="A0A0P1BAZ0"/>
<dbReference type="Pfam" id="PF07452">
    <property type="entry name" value="CHRD"/>
    <property type="match status" value="2"/>
</dbReference>
<dbReference type="OrthoDB" id="3554264at2759"/>
<evidence type="ECO:0000259" key="2">
    <source>
        <dbReference type="SMART" id="SM00754"/>
    </source>
</evidence>
<dbReference type="SMART" id="SM00754">
    <property type="entry name" value="CHRD"/>
    <property type="match status" value="2"/>
</dbReference>
<organism evidence="3 4">
    <name type="scientific">Ceraceosorus bombacis</name>
    <dbReference type="NCBI Taxonomy" id="401625"/>
    <lineage>
        <taxon>Eukaryota</taxon>
        <taxon>Fungi</taxon>
        <taxon>Dikarya</taxon>
        <taxon>Basidiomycota</taxon>
        <taxon>Ustilaginomycotina</taxon>
        <taxon>Exobasidiomycetes</taxon>
        <taxon>Ceraceosorales</taxon>
        <taxon>Ceraceosoraceae</taxon>
        <taxon>Ceraceosorus</taxon>
    </lineage>
</organism>
<keyword evidence="1" id="KW-0732">Signal</keyword>
<proteinExistence type="predicted"/>
<reference evidence="3 4" key="1">
    <citation type="submission" date="2014-09" db="EMBL/GenBank/DDBJ databases">
        <authorList>
            <person name="Magalhaes I.L.F."/>
            <person name="Oliveira U."/>
            <person name="Santos F.R."/>
            <person name="Vidigal T.H.D.A."/>
            <person name="Brescovit A.D."/>
            <person name="Santos A.J."/>
        </authorList>
    </citation>
    <scope>NUCLEOTIDE SEQUENCE [LARGE SCALE GENOMIC DNA]</scope>
</reference>
<name>A0A0P1BAZ0_9BASI</name>
<feature type="domain" description="CHRD" evidence="2">
    <location>
        <begin position="53"/>
        <end position="200"/>
    </location>
</feature>
<accession>A0A0P1BAZ0</accession>
<protein>
    <submittedName>
        <fullName evidence="3">CHRD</fullName>
    </submittedName>
</protein>
<dbReference type="EMBL" id="CCYA01000149">
    <property type="protein sequence ID" value="CEH12409.1"/>
    <property type="molecule type" value="Genomic_DNA"/>
</dbReference>
<sequence length="365" mass="38765">MKASVLLALLPALAMANPVELEARENWNILKLGKPCKEPSSFTSAVSTRAIDTTIINNDGASVPGQSGARGHFGFKLNSKEDKICWDITTVGVTGEYQSPANTATHIHQAAAGSAGPPRLAFPNPEFKYTDVEGKEVRVSKGCAQGPFSTGLTVAGQPGVDTGSASGFTIAQIENNPVGFFADTHTVAFPAGAIRGQLQKSEVPVKRPKRFTHSLKGVATDGNVITPAPAQQPVAGEKGAKAWFNLDLDVDNEILCYHIKTKGVTGKYFSQAKTSTHVHRSPAGTSGPPVISFKNPQKVWWGWKTRKSQACVKGPFTTGLLNPQGQDTGNGFKLADLVANPEGWAIDTHTEKFIPGAVRGQLARK</sequence>